<dbReference type="Proteomes" id="UP000068250">
    <property type="component" value="Chromosome I"/>
</dbReference>
<dbReference type="STRING" id="431306.AGA_828"/>
<evidence type="ECO:0000313" key="11">
    <source>
        <dbReference type="Proteomes" id="UP000068250"/>
    </source>
</evidence>
<dbReference type="GO" id="GO:0000105">
    <property type="term" value="P:L-histidine biosynthetic process"/>
    <property type="evidence" value="ECO:0007669"/>
    <property type="project" value="UniProtKB-UniRule"/>
</dbReference>
<dbReference type="GO" id="GO:0006427">
    <property type="term" value="P:histidyl-tRNA aminoacylation"/>
    <property type="evidence" value="ECO:0007669"/>
    <property type="project" value="TreeGrafter"/>
</dbReference>
<evidence type="ECO:0000256" key="4">
    <source>
        <dbReference type="ARBA" id="ARBA00011496"/>
    </source>
</evidence>
<dbReference type="PANTHER" id="PTHR43707:SF1">
    <property type="entry name" value="HISTIDINE--TRNA LIGASE, MITOCHONDRIAL-RELATED"/>
    <property type="match status" value="1"/>
</dbReference>
<comment type="miscellaneous">
    <text evidence="8">This function is generally fulfilled by the C-terminal part of HisG, which is missing in some bacteria such as this one.</text>
</comment>
<dbReference type="GO" id="GO:0004821">
    <property type="term" value="F:histidine-tRNA ligase activity"/>
    <property type="evidence" value="ECO:0007669"/>
    <property type="project" value="TreeGrafter"/>
</dbReference>
<evidence type="ECO:0000256" key="7">
    <source>
        <dbReference type="ARBA" id="ARBA00025246"/>
    </source>
</evidence>
<dbReference type="InterPro" id="IPR041715">
    <property type="entry name" value="HisRS-like_core"/>
</dbReference>
<evidence type="ECO:0000256" key="2">
    <source>
        <dbReference type="ARBA" id="ARBA00004667"/>
    </source>
</evidence>
<organism evidence="10 11">
    <name type="scientific">Acetobacter ghanensis</name>
    <dbReference type="NCBI Taxonomy" id="431306"/>
    <lineage>
        <taxon>Bacteria</taxon>
        <taxon>Pseudomonadati</taxon>
        <taxon>Pseudomonadota</taxon>
        <taxon>Alphaproteobacteria</taxon>
        <taxon>Acetobacterales</taxon>
        <taxon>Acetobacteraceae</taxon>
        <taxon>Acetobacter</taxon>
    </lineage>
</organism>
<gene>
    <name evidence="8 10" type="primary">hisZ</name>
    <name evidence="10" type="ORF">AGA_828</name>
</gene>
<dbReference type="UniPathway" id="UPA00031">
    <property type="reaction ID" value="UER00006"/>
</dbReference>
<comment type="function">
    <text evidence="7 8">Required for the first step of histidine biosynthesis. May allow the feedback regulation of ATP phosphoribosyltransferase activity by histidine.</text>
</comment>
<evidence type="ECO:0000259" key="9">
    <source>
        <dbReference type="Pfam" id="PF13393"/>
    </source>
</evidence>
<dbReference type="GO" id="GO:0016757">
    <property type="term" value="F:glycosyltransferase activity"/>
    <property type="evidence" value="ECO:0007669"/>
    <property type="project" value="UniProtKB-KW"/>
</dbReference>
<protein>
    <recommendedName>
        <fullName evidence="5 8">ATP phosphoribosyltransferase regulatory subunit</fullName>
    </recommendedName>
</protein>
<evidence type="ECO:0000256" key="5">
    <source>
        <dbReference type="ARBA" id="ARBA00020397"/>
    </source>
</evidence>
<feature type="domain" description="Class II Histidinyl-tRNA synthetase (HisRS)-like catalytic core" evidence="9">
    <location>
        <begin position="56"/>
        <end position="355"/>
    </location>
</feature>
<dbReference type="PATRIC" id="fig|431306.5.peg.810"/>
<dbReference type="AlphaFoldDB" id="A0A0U5F1G3"/>
<dbReference type="GO" id="GO:0005737">
    <property type="term" value="C:cytoplasm"/>
    <property type="evidence" value="ECO:0007669"/>
    <property type="project" value="UniProtKB-SubCell"/>
</dbReference>
<keyword evidence="8" id="KW-0028">Amino-acid biosynthesis</keyword>
<dbReference type="InterPro" id="IPR004517">
    <property type="entry name" value="HisZ"/>
</dbReference>
<keyword evidence="6 8" id="KW-0963">Cytoplasm</keyword>
<evidence type="ECO:0000313" key="10">
    <source>
        <dbReference type="EMBL" id="CEF54527.1"/>
    </source>
</evidence>
<comment type="subcellular location">
    <subcellularLocation>
        <location evidence="1 8">Cytoplasm</location>
    </subcellularLocation>
</comment>
<proteinExistence type="inferred from homology"/>
<comment type="similarity">
    <text evidence="3 8">Belongs to the class-II aminoacyl-tRNA synthetase family. HisZ subfamily.</text>
</comment>
<dbReference type="InterPro" id="IPR004516">
    <property type="entry name" value="HisRS/HisZ"/>
</dbReference>
<reference evidence="11" key="1">
    <citation type="submission" date="2014-09" db="EMBL/GenBank/DDBJ databases">
        <authorList>
            <person name="Illeghems K.G."/>
        </authorList>
    </citation>
    <scope>NUCLEOTIDE SEQUENCE [LARGE SCALE GENOMIC DNA]</scope>
    <source>
        <strain evidence="11">LMG 23848T</strain>
    </source>
</reference>
<keyword evidence="10" id="KW-0808">Transferase</keyword>
<dbReference type="SUPFAM" id="SSF55681">
    <property type="entry name" value="Class II aaRS and biotin synthetases"/>
    <property type="match status" value="1"/>
</dbReference>
<keyword evidence="10" id="KW-0436">Ligase</keyword>
<evidence type="ECO:0000256" key="8">
    <source>
        <dbReference type="HAMAP-Rule" id="MF_00125"/>
    </source>
</evidence>
<dbReference type="Pfam" id="PF13393">
    <property type="entry name" value="tRNA-synt_His"/>
    <property type="match status" value="1"/>
</dbReference>
<dbReference type="EMBL" id="LN609302">
    <property type="protein sequence ID" value="CEF54527.1"/>
    <property type="molecule type" value="Genomic_DNA"/>
</dbReference>
<keyword evidence="10" id="KW-0328">Glycosyltransferase</keyword>
<dbReference type="Gene3D" id="3.30.930.10">
    <property type="entry name" value="Bira Bifunctional Protein, Domain 2"/>
    <property type="match status" value="1"/>
</dbReference>
<keyword evidence="8" id="KW-0368">Histidine biosynthesis</keyword>
<sequence>MGNTARCGRWLTNPPDFVWEKAQKNTPAGMTGGAGSAIARGMTDDPPFSPALLPAGFVDLLTPDARTEARGVATLMDVFASHGYDSVRPPLMEFEETYLAGAGVALAEQCFRVMDPDTRRMMVLRPDITPQIARMAATRVGGLPRPLRVSYAGTCVVVAPVAAEESSRQIMQTGIELIGPDSPEADAEVMSIGAEALMRLGVKDVSFDLTMPPFIPALLEEAGVPAAHRPALMRALDRKDAAAVAQHGGALAATLIALLDATGAAEHTVAQLAELTLPPKARIILDRLIDTVAALREICPSLRMTVDPVEFRGWKYHTGVCVTLFAVGRSEELGRGGRYICNDNEPACGLTLRPDVLFRMIPPTPARVRVYLAANADRHEAASLREQGYATVRGFASGPQAEAEARHLGCGILLTGTQRVDLA</sequence>
<evidence type="ECO:0000256" key="1">
    <source>
        <dbReference type="ARBA" id="ARBA00004496"/>
    </source>
</evidence>
<comment type="pathway">
    <text evidence="2 8">Amino-acid biosynthesis; L-histidine biosynthesis; L-histidine from 5-phospho-alpha-D-ribose 1-diphosphate: step 1/9.</text>
</comment>
<evidence type="ECO:0000256" key="3">
    <source>
        <dbReference type="ARBA" id="ARBA00005539"/>
    </source>
</evidence>
<dbReference type="PANTHER" id="PTHR43707">
    <property type="entry name" value="HISTIDYL-TRNA SYNTHETASE"/>
    <property type="match status" value="1"/>
</dbReference>
<evidence type="ECO:0000256" key="6">
    <source>
        <dbReference type="ARBA" id="ARBA00022490"/>
    </source>
</evidence>
<accession>A0A0U5F1G3</accession>
<comment type="subunit">
    <text evidence="4 8">Heteromultimer composed of HisG and HisZ subunits.</text>
</comment>
<name>A0A0U5F1G3_9PROT</name>
<dbReference type="HAMAP" id="MF_00125">
    <property type="entry name" value="HisZ"/>
    <property type="match status" value="1"/>
</dbReference>
<dbReference type="InterPro" id="IPR045864">
    <property type="entry name" value="aa-tRNA-synth_II/BPL/LPL"/>
</dbReference>